<dbReference type="EMBL" id="JARO02000297">
    <property type="protein sequence ID" value="KPP79080.1"/>
    <property type="molecule type" value="Genomic_DNA"/>
</dbReference>
<evidence type="ECO:0000313" key="2">
    <source>
        <dbReference type="Proteomes" id="UP000034805"/>
    </source>
</evidence>
<sequence length="117" mass="12879">MHLHRQRSVTVRNSRRGYGPVFGRRGGAHLRSPALPYEFTALSPQLGLPLQQQRNELIVRQVFIGGGSLAQGLPKTRWMVDFSFSRPLTRTERPSFFSSGAAAVVSGLTGWGLKGAM</sequence>
<proteinExistence type="predicted"/>
<reference evidence="1 2" key="1">
    <citation type="submission" date="2015-08" db="EMBL/GenBank/DDBJ databases">
        <title>The genome of the Asian arowana (Scleropages formosus).</title>
        <authorList>
            <person name="Tan M.H."/>
            <person name="Gan H.M."/>
            <person name="Croft L.J."/>
            <person name="Austin C.M."/>
        </authorList>
    </citation>
    <scope>NUCLEOTIDE SEQUENCE [LARGE SCALE GENOMIC DNA]</scope>
    <source>
        <strain evidence="1">Aro1</strain>
    </source>
</reference>
<comment type="caution">
    <text evidence="1">The sequence shown here is derived from an EMBL/GenBank/DDBJ whole genome shotgun (WGS) entry which is preliminary data.</text>
</comment>
<gene>
    <name evidence="1" type="ORF">Z043_101381</name>
</gene>
<accession>A0A0P7XUX0</accession>
<protein>
    <submittedName>
        <fullName evidence="1">Uncharacterized protein</fullName>
    </submittedName>
</protein>
<organism evidence="1 2">
    <name type="scientific">Scleropages formosus</name>
    <name type="common">Asian bonytongue</name>
    <name type="synonym">Osteoglossum formosum</name>
    <dbReference type="NCBI Taxonomy" id="113540"/>
    <lineage>
        <taxon>Eukaryota</taxon>
        <taxon>Metazoa</taxon>
        <taxon>Chordata</taxon>
        <taxon>Craniata</taxon>
        <taxon>Vertebrata</taxon>
        <taxon>Euteleostomi</taxon>
        <taxon>Actinopterygii</taxon>
        <taxon>Neopterygii</taxon>
        <taxon>Teleostei</taxon>
        <taxon>Osteoglossocephala</taxon>
        <taxon>Osteoglossomorpha</taxon>
        <taxon>Osteoglossiformes</taxon>
        <taxon>Osteoglossidae</taxon>
        <taxon>Scleropages</taxon>
    </lineage>
</organism>
<evidence type="ECO:0000313" key="1">
    <source>
        <dbReference type="EMBL" id="KPP79080.1"/>
    </source>
</evidence>
<dbReference type="AlphaFoldDB" id="A0A0P7XUX0"/>
<dbReference type="Proteomes" id="UP000034805">
    <property type="component" value="Unassembled WGS sequence"/>
</dbReference>
<name>A0A0P7XUX0_SCLFO</name>